<accession>A0ABS8LWM7</accession>
<protein>
    <submittedName>
        <fullName evidence="2">Uncharacterized protein</fullName>
    </submittedName>
</protein>
<keyword evidence="1" id="KW-0472">Membrane</keyword>
<gene>
    <name evidence="2" type="ORF">LNQ34_04070</name>
</gene>
<evidence type="ECO:0000256" key="1">
    <source>
        <dbReference type="SAM" id="Phobius"/>
    </source>
</evidence>
<feature type="transmembrane region" description="Helical" evidence="1">
    <location>
        <begin position="94"/>
        <end position="113"/>
    </location>
</feature>
<name>A0ABS8LWM7_9FLAO</name>
<organism evidence="2 3">
    <name type="scientific">Flavobacterium lipolyticum</name>
    <dbReference type="NCBI Taxonomy" id="2893754"/>
    <lineage>
        <taxon>Bacteria</taxon>
        <taxon>Pseudomonadati</taxon>
        <taxon>Bacteroidota</taxon>
        <taxon>Flavobacteriia</taxon>
        <taxon>Flavobacteriales</taxon>
        <taxon>Flavobacteriaceae</taxon>
        <taxon>Flavobacterium</taxon>
    </lineage>
</organism>
<dbReference type="Proteomes" id="UP001430700">
    <property type="component" value="Unassembled WGS sequence"/>
</dbReference>
<dbReference type="EMBL" id="JAJJMN010000001">
    <property type="protein sequence ID" value="MCC9016944.1"/>
    <property type="molecule type" value="Genomic_DNA"/>
</dbReference>
<reference evidence="2" key="1">
    <citation type="submission" date="2021-11" db="EMBL/GenBank/DDBJ databases">
        <title>Description of novel Flavobacterium species.</title>
        <authorList>
            <person name="Saticioglu I.B."/>
            <person name="Ay H."/>
            <person name="Altun S."/>
            <person name="Duman M."/>
        </authorList>
    </citation>
    <scope>NUCLEOTIDE SEQUENCE</scope>
    <source>
        <strain evidence="2">F-126</strain>
    </source>
</reference>
<evidence type="ECO:0000313" key="2">
    <source>
        <dbReference type="EMBL" id="MCC9016944.1"/>
    </source>
</evidence>
<proteinExistence type="predicted"/>
<sequence length="168" mass="19533">MNDDIAEEIFEIIQRTGYCEPITDWEQIKCAVVLKNQGYLNTPRVNTEIYESTVLGQEVLQIGSWKKYIKAKNKKQKNLERKEYYDSLMSRLKFYTFWPVLILGAIGGVNSIIDVEKKYRENTSTLPGSEEEQSKHNTSYKGQNKLIYSPAKVVDTLYVQKKIKSKHN</sequence>
<keyword evidence="3" id="KW-1185">Reference proteome</keyword>
<keyword evidence="1" id="KW-0812">Transmembrane</keyword>
<comment type="caution">
    <text evidence="2">The sequence shown here is derived from an EMBL/GenBank/DDBJ whole genome shotgun (WGS) entry which is preliminary data.</text>
</comment>
<evidence type="ECO:0000313" key="3">
    <source>
        <dbReference type="Proteomes" id="UP001430700"/>
    </source>
</evidence>
<keyword evidence="1" id="KW-1133">Transmembrane helix</keyword>
<dbReference type="RefSeq" id="WP_229998738.1">
    <property type="nucleotide sequence ID" value="NZ_JAJJMN010000001.1"/>
</dbReference>